<accession>D0LJK6</accession>
<dbReference type="KEGG" id="hoh:Hoch_4082"/>
<feature type="region of interest" description="Disordered" evidence="1">
    <location>
        <begin position="1413"/>
        <end position="1436"/>
    </location>
</feature>
<evidence type="ECO:0000313" key="2">
    <source>
        <dbReference type="EMBL" id="ACY16580.1"/>
    </source>
</evidence>
<name>D0LJK6_HALO1</name>
<proteinExistence type="predicted"/>
<evidence type="ECO:0000313" key="3">
    <source>
        <dbReference type="Proteomes" id="UP000001880"/>
    </source>
</evidence>
<feature type="region of interest" description="Disordered" evidence="1">
    <location>
        <begin position="715"/>
        <end position="734"/>
    </location>
</feature>
<feature type="compositionally biased region" description="Acidic residues" evidence="1">
    <location>
        <begin position="721"/>
        <end position="734"/>
    </location>
</feature>
<evidence type="ECO:0000256" key="1">
    <source>
        <dbReference type="SAM" id="MobiDB-lite"/>
    </source>
</evidence>
<reference evidence="2 3" key="1">
    <citation type="journal article" date="2010" name="Stand. Genomic Sci.">
        <title>Complete genome sequence of Haliangium ochraceum type strain (SMP-2).</title>
        <authorList>
            <consortium name="US DOE Joint Genome Institute (JGI-PGF)"/>
            <person name="Ivanova N."/>
            <person name="Daum C."/>
            <person name="Lang E."/>
            <person name="Abt B."/>
            <person name="Kopitz M."/>
            <person name="Saunders E."/>
            <person name="Lapidus A."/>
            <person name="Lucas S."/>
            <person name="Glavina Del Rio T."/>
            <person name="Nolan M."/>
            <person name="Tice H."/>
            <person name="Copeland A."/>
            <person name="Cheng J.F."/>
            <person name="Chen F."/>
            <person name="Bruce D."/>
            <person name="Goodwin L."/>
            <person name="Pitluck S."/>
            <person name="Mavromatis K."/>
            <person name="Pati A."/>
            <person name="Mikhailova N."/>
            <person name="Chen A."/>
            <person name="Palaniappan K."/>
            <person name="Land M."/>
            <person name="Hauser L."/>
            <person name="Chang Y.J."/>
            <person name="Jeffries C.D."/>
            <person name="Detter J.C."/>
            <person name="Brettin T."/>
            <person name="Rohde M."/>
            <person name="Goker M."/>
            <person name="Bristow J."/>
            <person name="Markowitz V."/>
            <person name="Eisen J.A."/>
            <person name="Hugenholtz P."/>
            <person name="Kyrpides N.C."/>
            <person name="Klenk H.P."/>
        </authorList>
    </citation>
    <scope>NUCLEOTIDE SEQUENCE [LARGE SCALE GENOMIC DNA]</scope>
    <source>
        <strain evidence="3">DSM 14365 / CIP 107738 / JCM 11303 / AJ 13395 / SMP-2</strain>
    </source>
</reference>
<sequence>MGALALVMLLVVLLVAVLGRLHQPTIAGYLRAFLADSYGVDAEYDELAIAPLSGLHLANLRVQTPPPYAQFAPELLRIGRVDAEWDTMSLLGGQPRLRSIAVEDVVLSLVVDERGSSMLALAERMPASPSIPLSHMLRQSMPALAIDGVELRGVAVHILQVADGVPVQRISVSGLCLGGPFASMPGAMEAITRVATCEGAEHLRVAVAKPPDARPKELVIALEQALSAPAPDRLAVAVDATLVRQDLAPALALPDSLLSVRADLRFSPDPEVDVLALIEARTAGEIEEPGGIIGRTHVQLERFDVLGGAVTSAAEITLADRRDGAVAVSLARAEGSVDGDRLVAVAASALSGVSASDARLAYELRELVLDPLTALPTSGSVRIDGQLGALSAELPGQRARVADARLSLEAALTAPATAGMASAHVRAEAALTSLELHTEGAAAGDEGDAAAGDEERLAAAGGAQDIRIEGAALTLSGEELLLALAQPEASRGTLTVHAELAGATAAMPGLSAEIGQVSMDTAIEAGDTLAVRGQMPIARVRYDAGPGGARAELRELALSWNARGLDPDLGKLAAAPAPVEFDARVAEVALAAGPQRITLDDAEARVRASVRGPDAFDAHIEVPVKAADLRGADGLRVALRELGVDVRAEDARITESGELRGRVSLASSLGRVSARTPSMNADAARLRVNADTVLRGDGPLSLSGSMPIGRLVLSAPAASAESEDGEGTESDADADAAPSLVAELDDASLSWRVDGLALHPTDPLRSRGAVHLEGALARVRTPEDSAAAGLSLPAFALDVRLGGDRTVDAELALSLARAAAAGAGDAGGRRSAVRADTSVRARADLKQPRLRVEFDVGGRGAGSSGQGGAASPRASGHLDARFARAERRLAYDFGLQVDDLAVLDELLPAAVRDAHQVDWAALRVRASGSGAVRGLIERFAGGTTPVLADDAWTAARGEQTLELAIEGLDYRGAEQAVRVPELSVSVAAARGDEAATADIEMRVPALALESEGQLVEVKGFTHSLALSSPGAPEDGRVTLATRTQVERVTQPFVGYPVENAVLELEGHLDRMASLRVPALRFENPAAGTRFRAEVAMDQPAPRAAGEEVAIPGRQALYVVGTLDQDLGTLSAGLRSGFGGPSLRGTLRLPFSVVSGDLSAFLVAMSAEFDGVHVAAPSLGLALEGLDGRVPVLVELATLADGSVQILRGPPKNLYSRTRFLDVHPFLRGEHFLSIDGLWLLSEKIGPIAGNLRIERDTLSLDQLQLVYREGKIAGQLVVDYAGGRPELMFRGNITGLRPSPESDEVLDANAALRLVPEDLELEGRVQVVRMGRNHLRAMLDLVDPYHADADFNRARLALRVGHPEFLRLRMKDGFLDVKLELGGAASVMRIDEIRGIALGPLLNLYVAPYLPAKEEQPARQEEDDAPGDGAQEEPAP</sequence>
<organism evidence="2 3">
    <name type="scientific">Haliangium ochraceum (strain DSM 14365 / JCM 11303 / SMP-2)</name>
    <dbReference type="NCBI Taxonomy" id="502025"/>
    <lineage>
        <taxon>Bacteria</taxon>
        <taxon>Pseudomonadati</taxon>
        <taxon>Myxococcota</taxon>
        <taxon>Polyangia</taxon>
        <taxon>Haliangiales</taxon>
        <taxon>Kofleriaceae</taxon>
        <taxon>Haliangium</taxon>
    </lineage>
</organism>
<feature type="compositionally biased region" description="Gly residues" evidence="1">
    <location>
        <begin position="857"/>
        <end position="868"/>
    </location>
</feature>
<protein>
    <submittedName>
        <fullName evidence="2">Uncharacterized protein</fullName>
    </submittedName>
</protein>
<feature type="region of interest" description="Disordered" evidence="1">
    <location>
        <begin position="856"/>
        <end position="875"/>
    </location>
</feature>
<dbReference type="Proteomes" id="UP000001880">
    <property type="component" value="Chromosome"/>
</dbReference>
<dbReference type="HOGENOM" id="CLU_267957_0_0_7"/>
<dbReference type="STRING" id="502025.Hoch_4082"/>
<dbReference type="EMBL" id="CP001804">
    <property type="protein sequence ID" value="ACY16580.1"/>
    <property type="molecule type" value="Genomic_DNA"/>
</dbReference>
<gene>
    <name evidence="2" type="ordered locus">Hoch_4082</name>
</gene>
<dbReference type="eggNOG" id="COG2911">
    <property type="taxonomic scope" value="Bacteria"/>
</dbReference>
<keyword evidence="3" id="KW-1185">Reference proteome</keyword>